<dbReference type="AlphaFoldDB" id="A0A843YPE1"/>
<feature type="transmembrane region" description="Helical" evidence="6">
    <location>
        <begin position="285"/>
        <end position="302"/>
    </location>
</feature>
<keyword evidence="5 6" id="KW-0472">Membrane</keyword>
<keyword evidence="2" id="KW-1003">Cell membrane</keyword>
<evidence type="ECO:0000256" key="5">
    <source>
        <dbReference type="ARBA" id="ARBA00023136"/>
    </source>
</evidence>
<dbReference type="RefSeq" id="WP_153233383.1">
    <property type="nucleotide sequence ID" value="NZ_WINI01000001.1"/>
</dbReference>
<dbReference type="EMBL" id="WINI01000001">
    <property type="protein sequence ID" value="MQQ99846.1"/>
    <property type="molecule type" value="Genomic_DNA"/>
</dbReference>
<gene>
    <name evidence="7" type="ORF">GEV47_03995</name>
</gene>
<feature type="transmembrane region" description="Helical" evidence="6">
    <location>
        <begin position="251"/>
        <end position="273"/>
    </location>
</feature>
<dbReference type="Gene3D" id="1.20.1250.20">
    <property type="entry name" value="MFS general substrate transporter like domains"/>
    <property type="match status" value="1"/>
</dbReference>
<keyword evidence="4 6" id="KW-1133">Transmembrane helix</keyword>
<evidence type="ECO:0000256" key="1">
    <source>
        <dbReference type="ARBA" id="ARBA00004651"/>
    </source>
</evidence>
<accession>A0A843YPE1</accession>
<feature type="transmembrane region" description="Helical" evidence="6">
    <location>
        <begin position="105"/>
        <end position="129"/>
    </location>
</feature>
<feature type="transmembrane region" description="Helical" evidence="6">
    <location>
        <begin position="219"/>
        <end position="239"/>
    </location>
</feature>
<keyword evidence="8" id="KW-1185">Reference proteome</keyword>
<feature type="transmembrane region" description="Helical" evidence="6">
    <location>
        <begin position="49"/>
        <end position="67"/>
    </location>
</feature>
<comment type="caution">
    <text evidence="7">The sequence shown here is derived from an EMBL/GenBank/DDBJ whole genome shotgun (WGS) entry which is preliminary data.</text>
</comment>
<evidence type="ECO:0008006" key="9">
    <source>
        <dbReference type="Google" id="ProtNLM"/>
    </source>
</evidence>
<dbReference type="PANTHER" id="PTHR23513:SF6">
    <property type="entry name" value="MAJOR FACILITATOR SUPERFAMILY ASSOCIATED DOMAIN-CONTAINING PROTEIN"/>
    <property type="match status" value="1"/>
</dbReference>
<feature type="transmembrane region" description="Helical" evidence="6">
    <location>
        <begin position="308"/>
        <end position="331"/>
    </location>
</feature>
<sequence>MLKSLFRSLRRHRWLRLLSAGFIASSIGTGLTFVIVFGELLRLNAPSSALAIAYALATVPGLAGSFLGEKLLVYRSPFFILILGELIGFCGLAIPIVGIAHNSVILLQFAELLAAFSIGMTLPAMELVFKRGLSEDELSTAASVETVIFASNTLFGIGLGSFLYGHFKAINILMLDGASYCVSIFLIVLAYFSFKGCVDYAVPEASKKVKWMTLTIEQRFALLTLPSLALVGVPAMALLPSLASGSSNGRSAAATLPLLFARSLGQLLGPFLLSPDRFGTYSKDGRVIFILLAAFLACYLSLPLVDYLWLSLFLVFVAHLFSNLVLALGWYAILSNFTEEFIASAIARSYRWNVVTASSVSLGAGVIADHYGASYALAILSGGGLLLAAFVMLRLRKLSPAVNEFSSS</sequence>
<comment type="subcellular location">
    <subcellularLocation>
        <location evidence="1">Cell membrane</location>
        <topology evidence="1">Multi-pass membrane protein</topology>
    </subcellularLocation>
</comment>
<proteinExistence type="predicted"/>
<dbReference type="Proteomes" id="UP000451565">
    <property type="component" value="Unassembled WGS sequence"/>
</dbReference>
<evidence type="ECO:0000313" key="8">
    <source>
        <dbReference type="Proteomes" id="UP000451565"/>
    </source>
</evidence>
<name>A0A843YPE1_9BURK</name>
<evidence type="ECO:0000256" key="2">
    <source>
        <dbReference type="ARBA" id="ARBA00022475"/>
    </source>
</evidence>
<dbReference type="PANTHER" id="PTHR23513">
    <property type="entry name" value="INTEGRAL MEMBRANE EFFLUX PROTEIN-RELATED"/>
    <property type="match status" value="1"/>
</dbReference>
<dbReference type="GO" id="GO:0005886">
    <property type="term" value="C:plasma membrane"/>
    <property type="evidence" value="ECO:0007669"/>
    <property type="project" value="UniProtKB-SubCell"/>
</dbReference>
<feature type="transmembrane region" description="Helical" evidence="6">
    <location>
        <begin position="352"/>
        <end position="368"/>
    </location>
</feature>
<evidence type="ECO:0000313" key="7">
    <source>
        <dbReference type="EMBL" id="MQQ99846.1"/>
    </source>
</evidence>
<feature type="transmembrane region" description="Helical" evidence="6">
    <location>
        <begin position="141"/>
        <end position="165"/>
    </location>
</feature>
<reference evidence="7 8" key="1">
    <citation type="submission" date="2019-10" db="EMBL/GenBank/DDBJ databases">
        <title>Glaciimonas soli sp. nov., a psychrophilic bacterium isolated from the forest soil of a high elevation mountain in Taiwan.</title>
        <authorList>
            <person name="Wang L.-T."/>
            <person name="Shieh W.Y."/>
        </authorList>
    </citation>
    <scope>NUCLEOTIDE SEQUENCE [LARGE SCALE GENOMIC DNA]</scope>
    <source>
        <strain evidence="7 8">GS1</strain>
    </source>
</reference>
<feature type="transmembrane region" description="Helical" evidence="6">
    <location>
        <begin position="177"/>
        <end position="198"/>
    </location>
</feature>
<evidence type="ECO:0000256" key="6">
    <source>
        <dbReference type="SAM" id="Phobius"/>
    </source>
</evidence>
<organism evidence="7 8">
    <name type="scientific">Glaciimonas soli</name>
    <dbReference type="NCBI Taxonomy" id="2590999"/>
    <lineage>
        <taxon>Bacteria</taxon>
        <taxon>Pseudomonadati</taxon>
        <taxon>Pseudomonadota</taxon>
        <taxon>Betaproteobacteria</taxon>
        <taxon>Burkholderiales</taxon>
        <taxon>Oxalobacteraceae</taxon>
        <taxon>Glaciimonas</taxon>
    </lineage>
</organism>
<dbReference type="InterPro" id="IPR036259">
    <property type="entry name" value="MFS_trans_sf"/>
</dbReference>
<dbReference type="SUPFAM" id="SSF103473">
    <property type="entry name" value="MFS general substrate transporter"/>
    <property type="match status" value="1"/>
</dbReference>
<feature type="transmembrane region" description="Helical" evidence="6">
    <location>
        <begin position="374"/>
        <end position="393"/>
    </location>
</feature>
<feature type="transmembrane region" description="Helical" evidence="6">
    <location>
        <begin position="14"/>
        <end position="37"/>
    </location>
</feature>
<dbReference type="OrthoDB" id="9178670at2"/>
<keyword evidence="3 6" id="KW-0812">Transmembrane</keyword>
<protein>
    <recommendedName>
        <fullName evidence="9">MFS transporter</fullName>
    </recommendedName>
</protein>
<evidence type="ECO:0000256" key="4">
    <source>
        <dbReference type="ARBA" id="ARBA00022989"/>
    </source>
</evidence>
<feature type="transmembrane region" description="Helical" evidence="6">
    <location>
        <begin position="79"/>
        <end position="99"/>
    </location>
</feature>
<evidence type="ECO:0000256" key="3">
    <source>
        <dbReference type="ARBA" id="ARBA00022692"/>
    </source>
</evidence>